<gene>
    <name evidence="1" type="ORF">AL072_32630</name>
</gene>
<evidence type="ECO:0000313" key="1">
    <source>
        <dbReference type="EMBL" id="ALG75659.1"/>
    </source>
</evidence>
<accession>A0AAC8W644</accession>
<reference evidence="2" key="1">
    <citation type="submission" date="2015-08" db="EMBL/GenBank/DDBJ databases">
        <title>Complete Genome Sequence of Azospirillum thiophilum BV-S.</title>
        <authorList>
            <person name="Fomenkov A."/>
            <person name="Vincze T."/>
            <person name="Grabovich M."/>
            <person name="Dubinina G."/>
            <person name="Orlova M."/>
            <person name="Belousova E."/>
            <person name="Roberts R.J."/>
        </authorList>
    </citation>
    <scope>NUCLEOTIDE SEQUENCE [LARGE SCALE GENOMIC DNA]</scope>
    <source>
        <strain evidence="2">BV-S</strain>
    </source>
</reference>
<proteinExistence type="predicted"/>
<protein>
    <submittedName>
        <fullName evidence="1">Uncharacterized protein</fullName>
    </submittedName>
</protein>
<sequence length="89" mass="9727">MTSRTTAVTVAFAHPFKFRNMDEERPAGSYSVEIDEELLESLSFAAYRRTGAWIRLPPGPAGSGAEQLVPIEPDEMDESLETAIAARGI</sequence>
<name>A0AAC8W644_9PROT</name>
<dbReference type="AlphaFoldDB" id="A0AAC8W644"/>
<organism evidence="1 2">
    <name type="scientific">Azospirillum thiophilum</name>
    <dbReference type="NCBI Taxonomy" id="528244"/>
    <lineage>
        <taxon>Bacteria</taxon>
        <taxon>Pseudomonadati</taxon>
        <taxon>Pseudomonadota</taxon>
        <taxon>Alphaproteobacteria</taxon>
        <taxon>Rhodospirillales</taxon>
        <taxon>Azospirillaceae</taxon>
        <taxon>Azospirillum</taxon>
    </lineage>
</organism>
<evidence type="ECO:0000313" key="2">
    <source>
        <dbReference type="Proteomes" id="UP000069935"/>
    </source>
</evidence>
<keyword evidence="2" id="KW-1185">Reference proteome</keyword>
<dbReference type="KEGG" id="ati:AL072_32630"/>
<reference evidence="1 2" key="2">
    <citation type="journal article" date="2016" name="Genome Announc.">
        <title>Complete Genome Sequence of a Strain of Azospirillum thiophilum Isolated from a Sulfide Spring.</title>
        <authorList>
            <person name="Fomenkov A."/>
            <person name="Vincze T."/>
            <person name="Grabovich M."/>
            <person name="Anton B.P."/>
            <person name="Dubinina G."/>
            <person name="Orlova M."/>
            <person name="Belousova E."/>
            <person name="Roberts R.J."/>
        </authorList>
    </citation>
    <scope>NUCLEOTIDE SEQUENCE [LARGE SCALE GENOMIC DNA]</scope>
    <source>
        <strain evidence="1 2">BV-S</strain>
    </source>
</reference>
<dbReference type="Proteomes" id="UP000069935">
    <property type="component" value="Chromosome 7"/>
</dbReference>
<dbReference type="RefSeq" id="WP_045585384.1">
    <property type="nucleotide sequence ID" value="NZ_CP012407.1"/>
</dbReference>
<dbReference type="EMBL" id="CP012407">
    <property type="protein sequence ID" value="ALG75659.1"/>
    <property type="molecule type" value="Genomic_DNA"/>
</dbReference>